<dbReference type="EMBL" id="JANAVB010042020">
    <property type="protein sequence ID" value="KAJ6794820.1"/>
    <property type="molecule type" value="Genomic_DNA"/>
</dbReference>
<protein>
    <submittedName>
        <fullName evidence="5">Hepatoma-derived growth factor-related protein 2</fullName>
    </submittedName>
</protein>
<evidence type="ECO:0000256" key="2">
    <source>
        <dbReference type="ARBA" id="ARBA00023054"/>
    </source>
</evidence>
<keyword evidence="6" id="KW-1185">Reference proteome</keyword>
<dbReference type="GO" id="GO:0042393">
    <property type="term" value="F:histone binding"/>
    <property type="evidence" value="ECO:0007669"/>
    <property type="project" value="TreeGrafter"/>
</dbReference>
<feature type="compositionally biased region" description="Polar residues" evidence="4">
    <location>
        <begin position="115"/>
        <end position="138"/>
    </location>
</feature>
<feature type="compositionally biased region" description="Basic and acidic residues" evidence="4">
    <location>
        <begin position="324"/>
        <end position="338"/>
    </location>
</feature>
<dbReference type="GO" id="GO:0003677">
    <property type="term" value="F:DNA binding"/>
    <property type="evidence" value="ECO:0007669"/>
    <property type="project" value="TreeGrafter"/>
</dbReference>
<dbReference type="AlphaFoldDB" id="A0AAX6DSP3"/>
<feature type="coiled-coil region" evidence="3">
    <location>
        <begin position="421"/>
        <end position="458"/>
    </location>
</feature>
<dbReference type="PANTHER" id="PTHR22691:SF8">
    <property type="entry name" value="PROTEIN SPT2 HOMOLOG"/>
    <property type="match status" value="1"/>
</dbReference>
<evidence type="ECO:0000256" key="1">
    <source>
        <dbReference type="ARBA" id="ARBA00006461"/>
    </source>
</evidence>
<dbReference type="GO" id="GO:0006334">
    <property type="term" value="P:nucleosome assembly"/>
    <property type="evidence" value="ECO:0007669"/>
    <property type="project" value="TreeGrafter"/>
</dbReference>
<feature type="compositionally biased region" description="Basic and acidic residues" evidence="4">
    <location>
        <begin position="358"/>
        <end position="368"/>
    </location>
</feature>
<proteinExistence type="inferred from homology"/>
<feature type="region of interest" description="Disordered" evidence="4">
    <location>
        <begin position="173"/>
        <end position="384"/>
    </location>
</feature>
<dbReference type="SMART" id="SM00784">
    <property type="entry name" value="SPT2"/>
    <property type="match status" value="1"/>
</dbReference>
<evidence type="ECO:0000313" key="5">
    <source>
        <dbReference type="EMBL" id="KAJ6794820.1"/>
    </source>
</evidence>
<organism evidence="5 6">
    <name type="scientific">Iris pallida</name>
    <name type="common">Sweet iris</name>
    <dbReference type="NCBI Taxonomy" id="29817"/>
    <lineage>
        <taxon>Eukaryota</taxon>
        <taxon>Viridiplantae</taxon>
        <taxon>Streptophyta</taxon>
        <taxon>Embryophyta</taxon>
        <taxon>Tracheophyta</taxon>
        <taxon>Spermatophyta</taxon>
        <taxon>Magnoliopsida</taxon>
        <taxon>Liliopsida</taxon>
        <taxon>Asparagales</taxon>
        <taxon>Iridaceae</taxon>
        <taxon>Iridoideae</taxon>
        <taxon>Irideae</taxon>
        <taxon>Iris</taxon>
    </lineage>
</organism>
<evidence type="ECO:0000256" key="3">
    <source>
        <dbReference type="SAM" id="Coils"/>
    </source>
</evidence>
<dbReference type="InterPro" id="IPR013256">
    <property type="entry name" value="Chromatin_SPT2"/>
</dbReference>
<dbReference type="GO" id="GO:0005730">
    <property type="term" value="C:nucleolus"/>
    <property type="evidence" value="ECO:0007669"/>
    <property type="project" value="TreeGrafter"/>
</dbReference>
<name>A0AAX6DSP3_IRIPA</name>
<evidence type="ECO:0000256" key="4">
    <source>
        <dbReference type="SAM" id="MobiDB-lite"/>
    </source>
</evidence>
<gene>
    <name evidence="5" type="ORF">M6B38_227930</name>
</gene>
<dbReference type="GO" id="GO:0006360">
    <property type="term" value="P:transcription by RNA polymerase I"/>
    <property type="evidence" value="ECO:0007669"/>
    <property type="project" value="TreeGrafter"/>
</dbReference>
<feature type="region of interest" description="Disordered" evidence="4">
    <location>
        <begin position="115"/>
        <end position="148"/>
    </location>
</feature>
<reference evidence="5" key="2">
    <citation type="submission" date="2023-04" db="EMBL/GenBank/DDBJ databases">
        <authorList>
            <person name="Bruccoleri R.E."/>
            <person name="Oakeley E.J."/>
            <person name="Faust A.-M."/>
            <person name="Dessus-Babus S."/>
            <person name="Altorfer M."/>
            <person name="Burckhardt D."/>
            <person name="Oertli M."/>
            <person name="Naumann U."/>
            <person name="Petersen F."/>
            <person name="Wong J."/>
        </authorList>
    </citation>
    <scope>NUCLEOTIDE SEQUENCE</scope>
    <source>
        <strain evidence="5">GSM-AAB239-AS_SAM_17_03QT</strain>
        <tissue evidence="5">Leaf</tissue>
    </source>
</reference>
<feature type="compositionally biased region" description="Polar residues" evidence="4">
    <location>
        <begin position="313"/>
        <end position="323"/>
    </location>
</feature>
<feature type="region of interest" description="Disordered" evidence="4">
    <location>
        <begin position="1"/>
        <end position="51"/>
    </location>
</feature>
<accession>A0AAX6DSP3</accession>
<dbReference type="Pfam" id="PF08243">
    <property type="entry name" value="SPT2"/>
    <property type="match status" value="1"/>
</dbReference>
<dbReference type="PANTHER" id="PTHR22691">
    <property type="entry name" value="YEAST SPT2-RELATED"/>
    <property type="match status" value="1"/>
</dbReference>
<dbReference type="Proteomes" id="UP001140949">
    <property type="component" value="Unassembled WGS sequence"/>
</dbReference>
<sequence>MQSHYKTGMNRRGEEYYEQEDYDDYEDDEEDSEEEEEEEEEEPEISKEQQEFLSLREQIKEKIRQKLKKQSATAFGRQSQVNKKTMTNDKFGSFFGPSQPVIASRVLDERRSILETNHTVSRMPSSTSGSIKGPASTTSEKKAHAQQVKVISEVKRKAQTLKDMRDYSFLLSDDADFPVSDKEQQQQQQQQPAVRKPAPNSDGRSAQASLKVKPPMGKHMPARPVPNGHKMKPSFVKNLQSKTRVDTVKEAVMSRSRPVSSENRKVVGGNGSSRPVGHKPLPSKVSSTPTGANRPAKVVNDPTSKKKVLSAVPHSSSQKNAYSEQKRRPSERMDEVRPAQRQTLPLSKPQMKPSQKIPARDGRGDQLKKKPKKRRIDEDEDEGNPFAMIRKMFKYDPNKYAGRDEGDDRCMEAGFHQIQKEEEYSSKMGFEEDEVERLKLEEEERKVKMRKKQKLLRQRERNL</sequence>
<reference evidence="5" key="1">
    <citation type="journal article" date="2023" name="GigaByte">
        <title>Genome assembly of the bearded iris, Iris pallida Lam.</title>
        <authorList>
            <person name="Bruccoleri R.E."/>
            <person name="Oakeley E.J."/>
            <person name="Faust A.M.E."/>
            <person name="Altorfer M."/>
            <person name="Dessus-Babus S."/>
            <person name="Burckhardt D."/>
            <person name="Oertli M."/>
            <person name="Naumann U."/>
            <person name="Petersen F."/>
            <person name="Wong J."/>
        </authorList>
    </citation>
    <scope>NUCLEOTIDE SEQUENCE</scope>
    <source>
        <strain evidence="5">GSM-AAB239-AS_SAM_17_03QT</strain>
    </source>
</reference>
<evidence type="ECO:0000313" key="6">
    <source>
        <dbReference type="Proteomes" id="UP001140949"/>
    </source>
</evidence>
<comment type="similarity">
    <text evidence="1">Belongs to the SPT2 family.</text>
</comment>
<feature type="compositionally biased region" description="Acidic residues" evidence="4">
    <location>
        <begin position="16"/>
        <end position="43"/>
    </location>
</feature>
<comment type="caution">
    <text evidence="5">The sequence shown here is derived from an EMBL/GenBank/DDBJ whole genome shotgun (WGS) entry which is preliminary data.</text>
</comment>
<keyword evidence="2 3" id="KW-0175">Coiled coil</keyword>